<dbReference type="EMBL" id="CM000785">
    <property type="protein sequence ID" value="AQL07152.1"/>
    <property type="molecule type" value="Genomic_DNA"/>
</dbReference>
<name>A0A1D6PBZ5_MAIZE</name>
<gene>
    <name evidence="1" type="ORF">ZEAMMB73_Zm00001d047633</name>
</gene>
<dbReference type="GO" id="GO:0004386">
    <property type="term" value="F:helicase activity"/>
    <property type="evidence" value="ECO:0007669"/>
    <property type="project" value="UniProtKB-KW"/>
</dbReference>
<keyword evidence="1" id="KW-0347">Helicase</keyword>
<keyword evidence="1" id="KW-0067">ATP-binding</keyword>
<evidence type="ECO:0000313" key="1">
    <source>
        <dbReference type="EMBL" id="AQL07152.1"/>
    </source>
</evidence>
<dbReference type="AlphaFoldDB" id="A0A1D6PBZ5"/>
<sequence>MSKRPKLEGFSIPRPTSYNFERSQPVQRLYRPTDDPDLDDIAFSDDAPSDAPAGTACPHFRNCILASTGCPLRPCIPPCCWK</sequence>
<proteinExistence type="predicted"/>
<protein>
    <submittedName>
        <fullName evidence="1">Putative DEAD-box ATP-dependent RNA helicase family protein</fullName>
    </submittedName>
</protein>
<keyword evidence="1" id="KW-0547">Nucleotide-binding</keyword>
<keyword evidence="1" id="KW-0378">Hydrolase</keyword>
<organism evidence="1">
    <name type="scientific">Zea mays</name>
    <name type="common">Maize</name>
    <dbReference type="NCBI Taxonomy" id="4577"/>
    <lineage>
        <taxon>Eukaryota</taxon>
        <taxon>Viridiplantae</taxon>
        <taxon>Streptophyta</taxon>
        <taxon>Embryophyta</taxon>
        <taxon>Tracheophyta</taxon>
        <taxon>Spermatophyta</taxon>
        <taxon>Magnoliopsida</taxon>
        <taxon>Liliopsida</taxon>
        <taxon>Poales</taxon>
        <taxon>Poaceae</taxon>
        <taxon>PACMAD clade</taxon>
        <taxon>Panicoideae</taxon>
        <taxon>Andropogonodae</taxon>
        <taxon>Andropogoneae</taxon>
        <taxon>Tripsacinae</taxon>
        <taxon>Zea</taxon>
    </lineage>
</organism>
<reference evidence="1" key="1">
    <citation type="submission" date="2015-12" db="EMBL/GenBank/DDBJ databases">
        <title>Update maize B73 reference genome by single molecule sequencing technologies.</title>
        <authorList>
            <consortium name="Maize Genome Sequencing Project"/>
            <person name="Ware D."/>
        </authorList>
    </citation>
    <scope>NUCLEOTIDE SEQUENCE</scope>
    <source>
        <tissue evidence="1">Seedling</tissue>
    </source>
</reference>
<accession>A0A1D6PBZ5</accession>